<sequence>MRTLAPHTSRPSLVRPAVADGIDDLVGATPLIRLRLEGLAAGAEILAKLEAANPMSSSKDRAALYMLRAAEARGDLAPGGTIVEATSGNTGISLAALAAARGYRCVIVLPDNATTERVRLLAALGAEVVQTPADRGYPGAIEKAEEIHAFTPGSWFPCQHENADNVEAHYATTGPEITGALTATGRRVDTLVCAVGTGGTLTGIARHLREHDSGVRIVAVEPQGSPLLSGGQAGRHRIPGLNGGFIAPTTDVSLIDEVIAVSDADALHTARRLAAGQGLFVGVSSGAAVHAAQSVAARPEYRDKTVVTVLPDTGERYLSMWEDPS</sequence>
<feature type="domain" description="Tryptophan synthase beta chain-like PALP" evidence="11">
    <location>
        <begin position="23"/>
        <end position="312"/>
    </location>
</feature>
<evidence type="ECO:0000256" key="6">
    <source>
        <dbReference type="ARBA" id="ARBA00022898"/>
    </source>
</evidence>
<protein>
    <recommendedName>
        <fullName evidence="3">cysteine synthase</fullName>
        <ecNumber evidence="3">2.5.1.47</ecNumber>
    </recommendedName>
</protein>
<evidence type="ECO:0000256" key="4">
    <source>
        <dbReference type="ARBA" id="ARBA00022605"/>
    </source>
</evidence>
<dbReference type="EMBL" id="PYBJ01000032">
    <property type="protein sequence ID" value="PSM38070.1"/>
    <property type="molecule type" value="Genomic_DNA"/>
</dbReference>
<dbReference type="AlphaFoldDB" id="A0A2P8PVN3"/>
<evidence type="ECO:0000256" key="3">
    <source>
        <dbReference type="ARBA" id="ARBA00012681"/>
    </source>
</evidence>
<dbReference type="InterPro" id="IPR050214">
    <property type="entry name" value="Cys_Synth/Cystath_Beta-Synth"/>
</dbReference>
<gene>
    <name evidence="12" type="ORF">C6Y14_39000</name>
</gene>
<evidence type="ECO:0000256" key="2">
    <source>
        <dbReference type="ARBA" id="ARBA00007103"/>
    </source>
</evidence>
<dbReference type="OrthoDB" id="9805733at2"/>
<dbReference type="Pfam" id="PF00291">
    <property type="entry name" value="PALP"/>
    <property type="match status" value="1"/>
</dbReference>
<organism evidence="12 13">
    <name type="scientific">Streptomyces dioscori</name>
    <dbReference type="NCBI Taxonomy" id="2109333"/>
    <lineage>
        <taxon>Bacteria</taxon>
        <taxon>Bacillati</taxon>
        <taxon>Actinomycetota</taxon>
        <taxon>Actinomycetes</taxon>
        <taxon>Kitasatosporales</taxon>
        <taxon>Streptomycetaceae</taxon>
        <taxon>Streptomyces</taxon>
        <taxon>Streptomyces aurantiacus group</taxon>
    </lineage>
</organism>
<dbReference type="InterPro" id="IPR001926">
    <property type="entry name" value="TrpB-like_PALP"/>
</dbReference>
<dbReference type="NCBIfam" id="TIGR01136">
    <property type="entry name" value="cysKM"/>
    <property type="match status" value="1"/>
</dbReference>
<proteinExistence type="inferred from homology"/>
<dbReference type="FunFam" id="3.40.50.1100:FF:000006">
    <property type="entry name" value="Cysteine synthase"/>
    <property type="match status" value="1"/>
</dbReference>
<comment type="catalytic activity">
    <reaction evidence="8">
        <text>O-acetyl-L-serine + hydrogen sulfide = L-cysteine + acetate</text>
        <dbReference type="Rhea" id="RHEA:14829"/>
        <dbReference type="ChEBI" id="CHEBI:29919"/>
        <dbReference type="ChEBI" id="CHEBI:30089"/>
        <dbReference type="ChEBI" id="CHEBI:35235"/>
        <dbReference type="ChEBI" id="CHEBI:58340"/>
        <dbReference type="EC" id="2.5.1.47"/>
    </reaction>
</comment>
<comment type="similarity">
    <text evidence="2">Belongs to the cysteine synthase/cystathionine beta-synthase family.</text>
</comment>
<keyword evidence="7" id="KW-0198">Cysteine biosynthesis</keyword>
<evidence type="ECO:0000256" key="5">
    <source>
        <dbReference type="ARBA" id="ARBA00022679"/>
    </source>
</evidence>
<comment type="cofactor">
    <cofactor evidence="1 9">
        <name>pyridoxal 5'-phosphate</name>
        <dbReference type="ChEBI" id="CHEBI:597326"/>
    </cofactor>
</comment>
<evidence type="ECO:0000256" key="1">
    <source>
        <dbReference type="ARBA" id="ARBA00001933"/>
    </source>
</evidence>
<feature type="modified residue" description="N6-(pyridoxal phosphate)lysine" evidence="10">
    <location>
        <position position="59"/>
    </location>
</feature>
<comment type="caution">
    <text evidence="12">The sequence shown here is derived from an EMBL/GenBank/DDBJ whole genome shotgun (WGS) entry which is preliminary data.</text>
</comment>
<keyword evidence="13" id="KW-1185">Reference proteome</keyword>
<keyword evidence="5" id="KW-0808">Transferase</keyword>
<accession>A0A2P8PVN3</accession>
<dbReference type="Gene3D" id="3.40.50.1100">
    <property type="match status" value="2"/>
</dbReference>
<dbReference type="InterPro" id="IPR005856">
    <property type="entry name" value="Cys_synth"/>
</dbReference>
<keyword evidence="6 9" id="KW-0663">Pyridoxal phosphate</keyword>
<evidence type="ECO:0000313" key="12">
    <source>
        <dbReference type="EMBL" id="PSM38070.1"/>
    </source>
</evidence>
<dbReference type="PANTHER" id="PTHR10314">
    <property type="entry name" value="CYSTATHIONINE BETA-SYNTHASE"/>
    <property type="match status" value="1"/>
</dbReference>
<dbReference type="GO" id="GO:0004124">
    <property type="term" value="F:cysteine synthase activity"/>
    <property type="evidence" value="ECO:0007669"/>
    <property type="project" value="UniProtKB-EC"/>
</dbReference>
<feature type="binding site" evidence="9">
    <location>
        <position position="284"/>
    </location>
    <ligand>
        <name>pyridoxal 5'-phosphate</name>
        <dbReference type="ChEBI" id="CHEBI:597326"/>
    </ligand>
</feature>
<evidence type="ECO:0000313" key="13">
    <source>
        <dbReference type="Proteomes" id="UP000240429"/>
    </source>
</evidence>
<feature type="binding site" evidence="9">
    <location>
        <position position="89"/>
    </location>
    <ligand>
        <name>pyridoxal 5'-phosphate</name>
        <dbReference type="ChEBI" id="CHEBI:597326"/>
    </ligand>
</feature>
<dbReference type="InterPro" id="IPR036052">
    <property type="entry name" value="TrpB-like_PALP_sf"/>
</dbReference>
<dbReference type="Proteomes" id="UP000240429">
    <property type="component" value="Unassembled WGS sequence"/>
</dbReference>
<dbReference type="RefSeq" id="WP_107021651.1">
    <property type="nucleotide sequence ID" value="NZ_KZ679058.1"/>
</dbReference>
<feature type="binding site" evidence="9">
    <location>
        <begin position="196"/>
        <end position="200"/>
    </location>
    <ligand>
        <name>pyridoxal 5'-phosphate</name>
        <dbReference type="ChEBI" id="CHEBI:597326"/>
    </ligand>
</feature>
<reference evidence="12 13" key="1">
    <citation type="submission" date="2018-03" db="EMBL/GenBank/DDBJ databases">
        <title>Streptomyces dioscori sp. nov., a novel endophytic actinobacterium isolated from bulbil of Dioscorea bulbifera L.</title>
        <authorList>
            <person name="Zhikuan W."/>
        </authorList>
    </citation>
    <scope>NUCLEOTIDE SEQUENCE [LARGE SCALE GENOMIC DNA]</scope>
    <source>
        <strain evidence="12 13">A217</strain>
    </source>
</reference>
<dbReference type="CDD" id="cd01561">
    <property type="entry name" value="CBS_like"/>
    <property type="match status" value="1"/>
</dbReference>
<evidence type="ECO:0000256" key="8">
    <source>
        <dbReference type="ARBA" id="ARBA00047931"/>
    </source>
</evidence>
<evidence type="ECO:0000259" key="11">
    <source>
        <dbReference type="Pfam" id="PF00291"/>
    </source>
</evidence>
<dbReference type="SUPFAM" id="SSF53686">
    <property type="entry name" value="Tryptophan synthase beta subunit-like PLP-dependent enzymes"/>
    <property type="match status" value="1"/>
</dbReference>
<name>A0A2P8PVN3_9ACTN</name>
<dbReference type="EC" id="2.5.1.47" evidence="3"/>
<evidence type="ECO:0000256" key="7">
    <source>
        <dbReference type="ARBA" id="ARBA00023192"/>
    </source>
</evidence>
<evidence type="ECO:0000256" key="10">
    <source>
        <dbReference type="PIRSR" id="PIRSR605856-51"/>
    </source>
</evidence>
<dbReference type="GO" id="GO:0006535">
    <property type="term" value="P:cysteine biosynthetic process from serine"/>
    <property type="evidence" value="ECO:0007669"/>
    <property type="project" value="InterPro"/>
</dbReference>
<evidence type="ECO:0000256" key="9">
    <source>
        <dbReference type="PIRSR" id="PIRSR605856-50"/>
    </source>
</evidence>
<keyword evidence="4" id="KW-0028">Amino-acid biosynthesis</keyword>